<dbReference type="Gene3D" id="3.10.50.40">
    <property type="match status" value="2"/>
</dbReference>
<evidence type="ECO:0000313" key="11">
    <source>
        <dbReference type="Proteomes" id="UP000295536"/>
    </source>
</evidence>
<dbReference type="SUPFAM" id="SSF54534">
    <property type="entry name" value="FKBP-like"/>
    <property type="match status" value="2"/>
</dbReference>
<organism evidence="9 11">
    <name type="scientific">Tepidimonas ignava</name>
    <dbReference type="NCBI Taxonomy" id="114249"/>
    <lineage>
        <taxon>Bacteria</taxon>
        <taxon>Pseudomonadati</taxon>
        <taxon>Pseudomonadota</taxon>
        <taxon>Betaproteobacteria</taxon>
        <taxon>Burkholderiales</taxon>
        <taxon>Tepidimonas</taxon>
    </lineage>
</organism>
<evidence type="ECO:0000313" key="10">
    <source>
        <dbReference type="EMBL" id="TSE21125.1"/>
    </source>
</evidence>
<dbReference type="AlphaFoldDB" id="A0A4R3LAF5"/>
<dbReference type="Pfam" id="PF09312">
    <property type="entry name" value="SurA_N"/>
    <property type="match status" value="1"/>
</dbReference>
<dbReference type="GO" id="GO:0003755">
    <property type="term" value="F:peptidyl-prolyl cis-trans isomerase activity"/>
    <property type="evidence" value="ECO:0007669"/>
    <property type="project" value="UniProtKB-UniRule"/>
</dbReference>
<dbReference type="InterPro" id="IPR015391">
    <property type="entry name" value="SurA_N"/>
</dbReference>
<dbReference type="Proteomes" id="UP000315577">
    <property type="component" value="Unassembled WGS sequence"/>
</dbReference>
<sequence length="446" mass="48596" precursor="true">MNKPNRTLHAAATLLTIALALGGTGAAAQPLGARPGSTTASASLDHIVALVGGQPITASEVRARLARIEVPADASSSARASLAREVLERLIDERALLQVAQEQGVRVSDAEVDAAEAEVARRNGLSVEQLRQRLPSAGLTPASFRANLRDELTLQRLREREEARARVSEADIDAWLRERERPSDPAQVALELAQVLIPVPENASAAQQAQAQQQADDVARRARAGEDFAALARQYSRAPEATQGGRLGLRTADRYPTLFWDAVRGQPPGSIVGPLRSGAGWHVLKVLTQRHVDLPDPTVTQTEVRHILLRADTDAQRQAAIEQLRALRERIVAGQISFEQAARQTSQDASARDGGRLGWAAPGLFVPEFEQAMDALAPGQVSEPVVSRFGVHLIEVQQRREVPRSARELRDAVRALLRQRKADEALAELVREARARTYVEYREPPQ</sequence>
<evidence type="ECO:0000259" key="8">
    <source>
        <dbReference type="PROSITE" id="PS50198"/>
    </source>
</evidence>
<evidence type="ECO:0000313" key="9">
    <source>
        <dbReference type="EMBL" id="TCS96105.1"/>
    </source>
</evidence>
<dbReference type="SUPFAM" id="SSF109998">
    <property type="entry name" value="Triger factor/SurA peptide-binding domain-like"/>
    <property type="match status" value="1"/>
</dbReference>
<evidence type="ECO:0000256" key="4">
    <source>
        <dbReference type="ARBA" id="ARBA00023110"/>
    </source>
</evidence>
<keyword evidence="12" id="KW-1185">Reference proteome</keyword>
<dbReference type="InterPro" id="IPR050280">
    <property type="entry name" value="OMP_Chaperone_SurA"/>
</dbReference>
<evidence type="ECO:0000256" key="6">
    <source>
        <dbReference type="ARBA" id="ARBA00023235"/>
    </source>
</evidence>
<keyword evidence="2 7" id="KW-0677">Repeat</keyword>
<reference evidence="10 12" key="2">
    <citation type="submission" date="2019-07" db="EMBL/GenBank/DDBJ databases">
        <title>Tepidimonas ignava SPS-1037 draft genome.</title>
        <authorList>
            <person name="Da Costa M.S."/>
            <person name="Froufe H.J.C."/>
            <person name="Egas C."/>
            <person name="Albuquerque L."/>
        </authorList>
    </citation>
    <scope>NUCLEOTIDE SEQUENCE [LARGE SCALE GENOMIC DNA]</scope>
    <source>
        <strain evidence="10 12">SPS-1037</strain>
    </source>
</reference>
<dbReference type="EMBL" id="SMAH01000013">
    <property type="protein sequence ID" value="TCS96105.1"/>
    <property type="molecule type" value="Genomic_DNA"/>
</dbReference>
<keyword evidence="5 7" id="KW-0143">Chaperone</keyword>
<dbReference type="InterPro" id="IPR027304">
    <property type="entry name" value="Trigger_fact/SurA_dom_sf"/>
</dbReference>
<comment type="caution">
    <text evidence="9">The sequence shown here is derived from an EMBL/GenBank/DDBJ whole genome shotgun (WGS) entry which is preliminary data.</text>
</comment>
<dbReference type="OrthoDB" id="14196at2"/>
<dbReference type="Pfam" id="PF00639">
    <property type="entry name" value="Rotamase"/>
    <property type="match status" value="2"/>
</dbReference>
<comment type="domain">
    <text evidence="7">The PPIase activity resides only in the second parvulin domain. The N-terminal region and the C-terminal tail are necessary and sufficient for the chaperone activity of SurA. The PPIase activity is dispensable for SurA to function as a chaperone. The N-terminal region and the C-terminal tail are also required for porin recognition.</text>
</comment>
<name>A0A4R3LAF5_9BURK</name>
<proteinExistence type="inferred from homology"/>
<evidence type="ECO:0000256" key="7">
    <source>
        <dbReference type="HAMAP-Rule" id="MF_01183"/>
    </source>
</evidence>
<keyword evidence="6 7" id="KW-0413">Isomerase</keyword>
<dbReference type="GO" id="GO:0042277">
    <property type="term" value="F:peptide binding"/>
    <property type="evidence" value="ECO:0007669"/>
    <property type="project" value="InterPro"/>
</dbReference>
<evidence type="ECO:0000256" key="2">
    <source>
        <dbReference type="ARBA" id="ARBA00022737"/>
    </source>
</evidence>
<dbReference type="RefSeq" id="WP_132963193.1">
    <property type="nucleotide sequence ID" value="NZ_DAIPFN010000013.1"/>
</dbReference>
<dbReference type="InterPro" id="IPR000297">
    <property type="entry name" value="PPIase_PpiC"/>
</dbReference>
<dbReference type="EMBL" id="VJNC01000011">
    <property type="protein sequence ID" value="TSE21125.1"/>
    <property type="molecule type" value="Genomic_DNA"/>
</dbReference>
<evidence type="ECO:0000256" key="5">
    <source>
        <dbReference type="ARBA" id="ARBA00023186"/>
    </source>
</evidence>
<keyword evidence="3 7" id="KW-0574">Periplasm</keyword>
<dbReference type="HAMAP" id="MF_01183">
    <property type="entry name" value="Chaperone_SurA"/>
    <property type="match status" value="1"/>
</dbReference>
<comment type="subcellular location">
    <subcellularLocation>
        <location evidence="7">Periplasm</location>
    </subcellularLocation>
    <text evidence="7">Is capable of associating with the outer membrane.</text>
</comment>
<dbReference type="GO" id="GO:0050821">
    <property type="term" value="P:protein stabilization"/>
    <property type="evidence" value="ECO:0007669"/>
    <property type="project" value="InterPro"/>
</dbReference>
<dbReference type="InterPro" id="IPR046357">
    <property type="entry name" value="PPIase_dom_sf"/>
</dbReference>
<dbReference type="GO" id="GO:0030288">
    <property type="term" value="C:outer membrane-bounded periplasmic space"/>
    <property type="evidence" value="ECO:0007669"/>
    <property type="project" value="InterPro"/>
</dbReference>
<dbReference type="InterPro" id="IPR023058">
    <property type="entry name" value="PPIase_PpiC_CS"/>
</dbReference>
<dbReference type="GO" id="GO:0006457">
    <property type="term" value="P:protein folding"/>
    <property type="evidence" value="ECO:0007669"/>
    <property type="project" value="UniProtKB-UniRule"/>
</dbReference>
<dbReference type="PANTHER" id="PTHR47637:SF1">
    <property type="entry name" value="CHAPERONE SURA"/>
    <property type="match status" value="1"/>
</dbReference>
<reference evidence="9 11" key="1">
    <citation type="submission" date="2019-03" db="EMBL/GenBank/DDBJ databases">
        <title>Genomic Encyclopedia of Type Strains, Phase IV (KMG-IV): sequencing the most valuable type-strain genomes for metagenomic binning, comparative biology and taxonomic classification.</title>
        <authorList>
            <person name="Goeker M."/>
        </authorList>
    </citation>
    <scope>NUCLEOTIDE SEQUENCE [LARGE SCALE GENOMIC DNA]</scope>
    <source>
        <strain evidence="9 11">DSM 12034</strain>
    </source>
</reference>
<feature type="signal peptide" evidence="7">
    <location>
        <begin position="1"/>
        <end position="28"/>
    </location>
</feature>
<evidence type="ECO:0000313" key="12">
    <source>
        <dbReference type="Proteomes" id="UP000315577"/>
    </source>
</evidence>
<dbReference type="GO" id="GO:0051082">
    <property type="term" value="F:unfolded protein binding"/>
    <property type="evidence" value="ECO:0007669"/>
    <property type="project" value="UniProtKB-UniRule"/>
</dbReference>
<evidence type="ECO:0000256" key="1">
    <source>
        <dbReference type="ARBA" id="ARBA00022729"/>
    </source>
</evidence>
<protein>
    <recommendedName>
        <fullName evidence="7">Chaperone SurA</fullName>
    </recommendedName>
    <alternativeName>
        <fullName evidence="7">Peptidyl-prolyl cis-trans isomerase SurA</fullName>
        <shortName evidence="7">PPIase SurA</shortName>
        <ecNumber evidence="7">5.2.1.8</ecNumber>
    </alternativeName>
    <alternativeName>
        <fullName evidence="7">Rotamase SurA</fullName>
    </alternativeName>
</protein>
<dbReference type="PROSITE" id="PS01096">
    <property type="entry name" value="PPIC_PPIASE_1"/>
    <property type="match status" value="1"/>
</dbReference>
<dbReference type="EC" id="5.2.1.8" evidence="7"/>
<dbReference type="InterPro" id="IPR023034">
    <property type="entry name" value="PPIase_SurA"/>
</dbReference>
<gene>
    <name evidence="7 10" type="primary">surA</name>
    <name evidence="9" type="ORF">EDC36_11362</name>
    <name evidence="10" type="ORF">Tigna_01762</name>
</gene>
<accession>A0A4R3LAF5</accession>
<dbReference type="Proteomes" id="UP000295536">
    <property type="component" value="Unassembled WGS sequence"/>
</dbReference>
<feature type="domain" description="PpiC" evidence="8">
    <location>
        <begin position="187"/>
        <end position="288"/>
    </location>
</feature>
<keyword evidence="4 7" id="KW-0697">Rotamase</keyword>
<dbReference type="PROSITE" id="PS50198">
    <property type="entry name" value="PPIC_PPIASE_2"/>
    <property type="match status" value="2"/>
</dbReference>
<comment type="catalytic activity">
    <reaction evidence="7">
        <text>[protein]-peptidylproline (omega=180) = [protein]-peptidylproline (omega=0)</text>
        <dbReference type="Rhea" id="RHEA:16237"/>
        <dbReference type="Rhea" id="RHEA-COMP:10747"/>
        <dbReference type="Rhea" id="RHEA-COMP:10748"/>
        <dbReference type="ChEBI" id="CHEBI:83833"/>
        <dbReference type="ChEBI" id="CHEBI:83834"/>
        <dbReference type="EC" id="5.2.1.8"/>
    </reaction>
</comment>
<dbReference type="GO" id="GO:0043165">
    <property type="term" value="P:Gram-negative-bacterium-type cell outer membrane assembly"/>
    <property type="evidence" value="ECO:0007669"/>
    <property type="project" value="InterPro"/>
</dbReference>
<feature type="chain" id="PRO_5021049519" description="Chaperone SurA" evidence="7">
    <location>
        <begin position="29"/>
        <end position="446"/>
    </location>
</feature>
<feature type="domain" description="PpiC" evidence="8">
    <location>
        <begin position="299"/>
        <end position="398"/>
    </location>
</feature>
<evidence type="ECO:0000256" key="3">
    <source>
        <dbReference type="ARBA" id="ARBA00022764"/>
    </source>
</evidence>
<dbReference type="PANTHER" id="PTHR47637">
    <property type="entry name" value="CHAPERONE SURA"/>
    <property type="match status" value="1"/>
</dbReference>
<keyword evidence="1 7" id="KW-0732">Signal</keyword>
<dbReference type="Gene3D" id="1.10.4030.10">
    <property type="entry name" value="Porin chaperone SurA, peptide-binding domain"/>
    <property type="match status" value="1"/>
</dbReference>
<comment type="function">
    <text evidence="7">Chaperone involved in the correct folding and assembly of outer membrane proteins. Recognizes specific patterns of aromatic residues and the orientation of their side chains, which are found more frequently in integral outer membrane proteins. May act in both early periplasmic and late outer membrane-associated steps of protein maturation.</text>
</comment>